<dbReference type="EMBL" id="LSKU01000001">
    <property type="protein sequence ID" value="KXG44472.1"/>
    <property type="molecule type" value="Genomic_DNA"/>
</dbReference>
<dbReference type="Pfam" id="PF20074">
    <property type="entry name" value="DUF6470"/>
    <property type="match status" value="1"/>
</dbReference>
<reference evidence="1 2" key="1">
    <citation type="submission" date="2016-02" db="EMBL/GenBank/DDBJ databases">
        <title>Draft Genome for Tepidibacillus decaturensis nov. sp. Strain Z9, an Anaerobic, Moderately Thermophilic and Heterotrophic Bacterium from Deep Subsurface of the Illinois Basin, USA.</title>
        <authorList>
            <person name="Dong Y."/>
            <person name="Chang J.Y."/>
            <person name="Sanford R."/>
            <person name="Fouke B.W."/>
        </authorList>
    </citation>
    <scope>NUCLEOTIDE SEQUENCE [LARGE SCALE GENOMIC DNA]</scope>
    <source>
        <strain evidence="1 2">Z9</strain>
    </source>
</reference>
<keyword evidence="2" id="KW-1185">Reference proteome</keyword>
<dbReference type="InterPro" id="IPR045527">
    <property type="entry name" value="DUF6470"/>
</dbReference>
<gene>
    <name evidence="1" type="ORF">U473_10950</name>
</gene>
<dbReference type="Proteomes" id="UP000070352">
    <property type="component" value="Unassembled WGS sequence"/>
</dbReference>
<evidence type="ECO:0000313" key="2">
    <source>
        <dbReference type="Proteomes" id="UP000070352"/>
    </source>
</evidence>
<evidence type="ECO:0000313" key="1">
    <source>
        <dbReference type="EMBL" id="KXG44472.1"/>
    </source>
</evidence>
<dbReference type="STRING" id="1413211.U473_10950"/>
<sequence>MKIPQIQIRQTYAKIGMDLKRATLQIEQPKAEVSIQQEPAKMEVQHTYPQVQIDQTKAWSALGKRPPLELQKVIYHETKRIVLDTIAKITEKGDRLAAIHIKEDPIPEMAKENSIQFYEFYYEGEPSYDNVDIRVIPGRLDIEWYRGKVDIEVKPNKPVIDYIPGKLNIYMLQRNSIEILPPKIDQRI</sequence>
<proteinExistence type="predicted"/>
<organism evidence="1 2">
    <name type="scientific">Tepidibacillus decaturensis</name>
    <dbReference type="NCBI Taxonomy" id="1413211"/>
    <lineage>
        <taxon>Bacteria</taxon>
        <taxon>Bacillati</taxon>
        <taxon>Bacillota</taxon>
        <taxon>Bacilli</taxon>
        <taxon>Bacillales</taxon>
        <taxon>Bacillaceae</taxon>
        <taxon>Tepidibacillus</taxon>
    </lineage>
</organism>
<dbReference type="AlphaFoldDB" id="A0A135L661"/>
<protein>
    <submittedName>
        <fullName evidence="1">Uncharacterized protein</fullName>
    </submittedName>
</protein>
<accession>A0A135L661</accession>
<comment type="caution">
    <text evidence="1">The sequence shown here is derived from an EMBL/GenBank/DDBJ whole genome shotgun (WGS) entry which is preliminary data.</text>
</comment>
<dbReference type="RefSeq" id="WP_068726243.1">
    <property type="nucleotide sequence ID" value="NZ_LSKU01000001.1"/>
</dbReference>
<dbReference type="OrthoDB" id="2112831at2"/>
<name>A0A135L661_9BACI</name>